<accession>W2CDX3</accession>
<dbReference type="PATRIC" id="fig|1410950.3.peg.1011"/>
<gene>
    <name evidence="1" type="ORF">T229_07470</name>
</gene>
<reference evidence="1 2" key="1">
    <citation type="submission" date="2013-11" db="EMBL/GenBank/DDBJ databases">
        <title>Single cell genomics of uncultured Tannerella BU063 (oral taxon 286).</title>
        <authorList>
            <person name="Beall C.J."/>
            <person name="Campbell A.G."/>
            <person name="Griffen A.L."/>
            <person name="Podar M."/>
            <person name="Leys E.J."/>
        </authorList>
    </citation>
    <scope>NUCLEOTIDE SEQUENCE [LARGE SCALE GENOMIC DNA]</scope>
    <source>
        <strain evidence="1">Cell 5</strain>
    </source>
</reference>
<sequence>MNRSILLCAIVATINIVFAGLLPAQESPTGKGDESSFIQLTLVPPLSTNGFHSYRYSNHISINLLAGLSQNEYGFALGGLANLVRGQSNGFMLAGLVNHVRNGGRGAMLSGGMNMAYRPYSGWLFAGLANVAQDVDGFQFAGLLNKAKDVNGVQLAGLINVAENSDCPIGLINIIKNGEMGVAITYDEMGSALLSFRSGGKYTYGIVGMGYNHKTHGRSYAAQVGYGVHIPCSSWLRVNNELKVSCFGYSNDPLIIHDDHLKNTVIHVGYSLLPAFRLHSHVELFGGPSINYVDAGWKNKETLPSHSLWESSGSGRFRQIHLGFQVGGQYAF</sequence>
<dbReference type="EMBL" id="AYYC01000620">
    <property type="protein sequence ID" value="ETK04686.1"/>
    <property type="molecule type" value="Genomic_DNA"/>
</dbReference>
<comment type="caution">
    <text evidence="1">The sequence shown here is derived from an EMBL/GenBank/DDBJ whole genome shotgun (WGS) entry which is preliminary data.</text>
</comment>
<name>W2CDX3_9BACT</name>
<evidence type="ECO:0000313" key="1">
    <source>
        <dbReference type="EMBL" id="ETK04686.1"/>
    </source>
</evidence>
<organism evidence="1 2">
    <name type="scientific">Tannerella sp. oral taxon BU063 isolate Cell 5</name>
    <dbReference type="NCBI Taxonomy" id="1410950"/>
    <lineage>
        <taxon>Bacteria</taxon>
        <taxon>Pseudomonadati</taxon>
        <taxon>Bacteroidota</taxon>
        <taxon>Bacteroidia</taxon>
        <taxon>Bacteroidales</taxon>
        <taxon>Tannerellaceae</taxon>
        <taxon>Tannerella</taxon>
    </lineage>
</organism>
<dbReference type="Proteomes" id="UP000018872">
    <property type="component" value="Unassembled WGS sequence"/>
</dbReference>
<proteinExistence type="predicted"/>
<evidence type="ECO:0000313" key="2">
    <source>
        <dbReference type="Proteomes" id="UP000018872"/>
    </source>
</evidence>
<dbReference type="AlphaFoldDB" id="W2CDX3"/>
<protein>
    <submittedName>
        <fullName evidence="1">Uncharacterized protein</fullName>
    </submittedName>
</protein>